<feature type="domain" description="2,6-dihydroxypyridine 3-monooxygenase substrate binding" evidence="1">
    <location>
        <begin position="169"/>
        <end position="296"/>
    </location>
</feature>
<evidence type="ECO:0000313" key="3">
    <source>
        <dbReference type="EMBL" id="MDQ0181848.1"/>
    </source>
</evidence>
<protein>
    <submittedName>
        <fullName evidence="2">2,6-dihydroxypyridine 3-monooxygenase</fullName>
        <ecNumber evidence="2">1.14.13.10</ecNumber>
    </submittedName>
</protein>
<dbReference type="PANTHER" id="PTHR47469:SF2">
    <property type="entry name" value="OS06G0597600 PROTEIN"/>
    <property type="match status" value="1"/>
</dbReference>
<dbReference type="SUPFAM" id="SSF51905">
    <property type="entry name" value="FAD/NAD(P)-binding domain"/>
    <property type="match status" value="1"/>
</dbReference>
<name>A0AAW8DI06_9MICC</name>
<dbReference type="EMBL" id="JAUSRG010000009">
    <property type="protein sequence ID" value="MDP9906045.1"/>
    <property type="molecule type" value="Genomic_DNA"/>
</dbReference>
<dbReference type="InterPro" id="IPR053212">
    <property type="entry name" value="DHP_3-monooxygenase"/>
</dbReference>
<accession>A0AAW8DI06</accession>
<keyword evidence="2" id="KW-0560">Oxidoreductase</keyword>
<dbReference type="SUPFAM" id="SSF54373">
    <property type="entry name" value="FAD-linked reductases, C-terminal domain"/>
    <property type="match status" value="1"/>
</dbReference>
<sequence length="405" mass="43882">MHKPYEGVRALVIGGSIGGLTAGLLLQDLGFAVTIFERSSSELDGRGGGIVLQPEMLRWFRERSHLTPADVSTATEWLRYLGPGNEILHEEPADWSYSSWSTLYGALLFDFSRTNYVLGESAVDFVQDSDEVEIRFASGRTERAELVVFADGISSVGRERLNGDVPATYAGYIGWRGTVPESQVSRDTFGLLSNALTYSFATNTHICMYPIPGPPERLSAGGRLLNYVWYRNVQEGPEVDEMFINKLGARSGASVPPGLVQDRYVQEMQDAADVLAPAATELIRRTAQPYIQRIVDVRSQRMVDGRVAVIGDAAFAARPHAAAGTAKAAADGWALAEALGRSAGDIEAALSAWEPAQLRTGNALVDRVGRMGERAQYLNTWAPGDPAMRFGLHGPRGGGVHTAPR</sequence>
<dbReference type="Pfam" id="PF22607">
    <property type="entry name" value="FAD_binding-like"/>
    <property type="match status" value="1"/>
</dbReference>
<comment type="caution">
    <text evidence="2">The sequence shown here is derived from an EMBL/GenBank/DDBJ whole genome shotgun (WGS) entry which is preliminary data.</text>
</comment>
<dbReference type="PRINTS" id="PR00420">
    <property type="entry name" value="RNGMNOXGNASE"/>
</dbReference>
<dbReference type="Proteomes" id="UP001230951">
    <property type="component" value="Unassembled WGS sequence"/>
</dbReference>
<dbReference type="AlphaFoldDB" id="A0AAW8DI06"/>
<dbReference type="NCBIfam" id="NF005566">
    <property type="entry name" value="PRK07236.1"/>
    <property type="match status" value="1"/>
</dbReference>
<dbReference type="EC" id="1.14.13.10" evidence="2"/>
<gene>
    <name evidence="2" type="ORF">J2S90_003016</name>
    <name evidence="3" type="ORF">J2S93_003287</name>
</gene>
<keyword evidence="4" id="KW-1185">Reference proteome</keyword>
<evidence type="ECO:0000313" key="4">
    <source>
        <dbReference type="Proteomes" id="UP001230951"/>
    </source>
</evidence>
<dbReference type="EMBL" id="JAUSTF010000008">
    <property type="protein sequence ID" value="MDQ0181848.1"/>
    <property type="molecule type" value="Genomic_DNA"/>
</dbReference>
<dbReference type="InterPro" id="IPR036188">
    <property type="entry name" value="FAD/NAD-bd_sf"/>
</dbReference>
<dbReference type="Gene3D" id="3.50.50.60">
    <property type="entry name" value="FAD/NAD(P)-binding domain"/>
    <property type="match status" value="2"/>
</dbReference>
<dbReference type="GO" id="GO:0018663">
    <property type="term" value="F:2,6-dihydroxypyridine 3-monooxygenase activity"/>
    <property type="evidence" value="ECO:0007669"/>
    <property type="project" value="UniProtKB-EC"/>
</dbReference>
<proteinExistence type="predicted"/>
<dbReference type="PANTHER" id="PTHR47469">
    <property type="entry name" value="MONOOXYGENASE-LIKE"/>
    <property type="match status" value="1"/>
</dbReference>
<dbReference type="RefSeq" id="WP_306962367.1">
    <property type="nucleotide sequence ID" value="NZ_JAUSRG010000009.1"/>
</dbReference>
<evidence type="ECO:0000313" key="2">
    <source>
        <dbReference type="EMBL" id="MDP9906045.1"/>
    </source>
</evidence>
<organism evidence="2 5">
    <name type="scientific">Arthrobacter bambusae</name>
    <dbReference type="NCBI Taxonomy" id="1338426"/>
    <lineage>
        <taxon>Bacteria</taxon>
        <taxon>Bacillati</taxon>
        <taxon>Actinomycetota</taxon>
        <taxon>Actinomycetes</taxon>
        <taxon>Micrococcales</taxon>
        <taxon>Micrococcaceae</taxon>
        <taxon>Arthrobacter</taxon>
    </lineage>
</organism>
<evidence type="ECO:0000259" key="1">
    <source>
        <dbReference type="Pfam" id="PF22607"/>
    </source>
</evidence>
<reference evidence="2 4" key="1">
    <citation type="submission" date="2023-07" db="EMBL/GenBank/DDBJ databases">
        <title>Sorghum-associated microbial communities from plants grown in Nebraska, USA.</title>
        <authorList>
            <person name="Schachtman D."/>
        </authorList>
    </citation>
    <scope>NUCLEOTIDE SEQUENCE</scope>
    <source>
        <strain evidence="2">DS1006</strain>
        <strain evidence="3 4">DS1016</strain>
    </source>
</reference>
<evidence type="ECO:0000313" key="5">
    <source>
        <dbReference type="Proteomes" id="UP001242995"/>
    </source>
</evidence>
<dbReference type="Proteomes" id="UP001242995">
    <property type="component" value="Unassembled WGS sequence"/>
</dbReference>
<dbReference type="InterPro" id="IPR054707">
    <property type="entry name" value="DhpH_subs-bd"/>
</dbReference>